<name>A0A023MIH9_GVAS</name>
<keyword evidence="3" id="KW-1185">Reference proteome</keyword>
<evidence type="ECO:0000313" key="1">
    <source>
        <dbReference type="EMBL" id="AHN92044.1"/>
    </source>
</evidence>
<reference evidence="2 3" key="2">
    <citation type="submission" date="2015-05" db="EMBL/GenBank/DDBJ databases">
        <title>Complete Sequence of an Agrotis segetum granulovirus isolate from Europe.</title>
        <authorList>
            <person name="Gueli Alletti G."/>
            <person name="Wennmann J.T."/>
            <person name="Jehle J.A."/>
        </authorList>
    </citation>
    <scope>NUCLEOTIDE SEQUENCE [LARGE SCALE GENOMIC DNA]</scope>
    <source>
        <strain evidence="2 3">DA</strain>
    </source>
</reference>
<dbReference type="Proteomes" id="UP000232958">
    <property type="component" value="Segment"/>
</dbReference>
<organism evidence="1">
    <name type="scientific">Agrotis segetum granulosis virus</name>
    <name type="common">AsGV</name>
    <name type="synonym">Agrotis segetum granulovirus</name>
    <dbReference type="NCBI Taxonomy" id="10464"/>
    <lineage>
        <taxon>Viruses</taxon>
        <taxon>Viruses incertae sedis</taxon>
        <taxon>Naldaviricetes</taxon>
        <taxon>Lefavirales</taxon>
        <taxon>Baculoviridae</taxon>
        <taxon>Betabaculovirus</taxon>
        <taxon>Betabaculovirus agsegetum</taxon>
    </lineage>
</organism>
<accession>A0A023MIH9</accession>
<protein>
    <submittedName>
        <fullName evidence="1">Uncharacterized protein</fullName>
    </submittedName>
</protein>
<gene>
    <name evidence="1" type="ORF">AsGV005</name>
    <name evidence="2" type="ORF">AsGV006</name>
</gene>
<proteinExistence type="predicted"/>
<dbReference type="EMBL" id="KC994902">
    <property type="protein sequence ID" value="AHN92044.1"/>
    <property type="molecule type" value="Genomic_DNA"/>
</dbReference>
<reference evidence="1" key="1">
    <citation type="journal article" date="2014" name="Arch. Virol.">
        <title>Complete genome sequence of Agrotis segetum granulovirus Shanghai strain.</title>
        <authorList>
            <person name="Zhang X."/>
            <person name="Liang Z."/>
            <person name="Yin X."/>
            <person name="Wang J."/>
            <person name="Shao X."/>
        </authorList>
    </citation>
    <scope>NUCLEOTIDE SEQUENCE</scope>
    <source>
        <strain evidence="1">L1</strain>
    </source>
</reference>
<sequence length="270" mass="31678">MFPTFAKKIENTSSAIVDSLSPFLPSELIIMVASHINLKVYNGVNKILYINNQPEKSTVGIMIKRKENIEWHLQQLKISDELEIKGGKRNVRLSLEMRQYSFASLREIFEDLYHEDFAELNKRFNEAAKRLLRAKAADSIVFGFNICLQNNIFLTVCRCLYGLPTGWFIYPFQDGMLVHFRSNMVSKKYLNYKMYNEMFSSLEEFSETFGRFINNYNNYKTVLSVYGSDEKLKRYVCSSKLFKKFILFTITKKLNVRQITCAEQKVNRVM</sequence>
<evidence type="ECO:0000313" key="2">
    <source>
        <dbReference type="EMBL" id="AKN63280.1"/>
    </source>
</evidence>
<organismHost>
    <name type="scientific">Agrotis segetum</name>
    <name type="common">Turnip moth</name>
    <dbReference type="NCBI Taxonomy" id="47767"/>
</organismHost>
<evidence type="ECO:0000313" key="3">
    <source>
        <dbReference type="Proteomes" id="UP000232958"/>
    </source>
</evidence>
<dbReference type="EMBL" id="KR584663">
    <property type="protein sequence ID" value="AKN63280.1"/>
    <property type="molecule type" value="Genomic_DNA"/>
</dbReference>